<feature type="region of interest" description="Disordered" evidence="1">
    <location>
        <begin position="598"/>
        <end position="622"/>
    </location>
</feature>
<keyword evidence="2" id="KW-0812">Transmembrane</keyword>
<feature type="compositionally biased region" description="Basic and acidic residues" evidence="1">
    <location>
        <begin position="606"/>
        <end position="622"/>
    </location>
</feature>
<dbReference type="OrthoDB" id="373635at2759"/>
<feature type="region of interest" description="Disordered" evidence="1">
    <location>
        <begin position="531"/>
        <end position="556"/>
    </location>
</feature>
<keyword evidence="3" id="KW-0732">Signal</keyword>
<feature type="compositionally biased region" description="Acidic residues" evidence="1">
    <location>
        <begin position="280"/>
        <end position="302"/>
    </location>
</feature>
<feature type="compositionally biased region" description="Basic and acidic residues" evidence="1">
    <location>
        <begin position="405"/>
        <end position="424"/>
    </location>
</feature>
<keyword evidence="2" id="KW-0472">Membrane</keyword>
<feature type="transmembrane region" description="Helical" evidence="2">
    <location>
        <begin position="574"/>
        <end position="592"/>
    </location>
</feature>
<proteinExistence type="predicted"/>
<keyword evidence="2" id="KW-1133">Transmembrane helix</keyword>
<sequence>MKFVLLLLLYALLKSAICEIKELSYHEFHRMLTTEKKDSKKVYALDSKPNIKNANYLQDFLHLKTDVDLVLYVYAKWDTDSNNLITVFREVERIITDHKIKIDFYTFNIDNAKELCNLMNIKTLPVILYVSSVHKKKYNSLLYKALSSSKDVRISNAFRYNGDMYCYDYIVEWIEAHHYFTRANYLLTNNESSKISRKKTRKYDKHDLSNFTDFSFLSQTEASDSEVPAGKDGKKEKEKKNDTGEDDLKGKQEEHAVQETNGEKKPSNEEKSKKDGKDDAFDDDSIDEGDDDEPDGEDDEDGEPKNNSKKKKNVKEDKEGKDKKDKKKKTKGDFDDDENYEDDEDDEKENEEDWGGEDDDEEEETGKKASHKTNIGKQQKGSKKNEDKHKKEINAHGSNKNKHVEHHEGDKHDQHHDQKTHNANEKQQSGKEANNNQSAHNNPEAKTNAPNVNNNEQRQPTSAPLSNVAQNVIPVLSASIPKRENPILPYNNNVKINEDIHIPDDIKNDFMKLLRSVVQLNVQEALHQGHIHHPHGDQQKNTSGMPPTLMHASPGHGTNNKTFLNKLIDHFKKYLMYYLGGLVVFFAFTLAMQCSDVSDKKRKNTSKRDRSKITNYRRDIES</sequence>
<dbReference type="VEuPathDB" id="PlasmoDB:AK88_04116"/>
<dbReference type="SUPFAM" id="SSF52833">
    <property type="entry name" value="Thioredoxin-like"/>
    <property type="match status" value="1"/>
</dbReference>
<feature type="region of interest" description="Disordered" evidence="1">
    <location>
        <begin position="219"/>
        <end position="466"/>
    </location>
</feature>
<accession>A0A0D9QHG2</accession>
<keyword evidence="5" id="KW-1185">Reference proteome</keyword>
<evidence type="ECO:0000313" key="5">
    <source>
        <dbReference type="Proteomes" id="UP000054561"/>
    </source>
</evidence>
<protein>
    <recommendedName>
        <fullName evidence="6">Thioredoxin domain-containing protein</fullName>
    </recommendedName>
</protein>
<feature type="compositionally biased region" description="Acidic residues" evidence="1">
    <location>
        <begin position="334"/>
        <end position="364"/>
    </location>
</feature>
<feature type="signal peptide" evidence="3">
    <location>
        <begin position="1"/>
        <end position="18"/>
    </location>
</feature>
<feature type="compositionally biased region" description="Basic and acidic residues" evidence="1">
    <location>
        <begin position="383"/>
        <end position="394"/>
    </location>
</feature>
<dbReference type="EMBL" id="KQ001698">
    <property type="protein sequence ID" value="KJP86222.1"/>
    <property type="molecule type" value="Genomic_DNA"/>
</dbReference>
<dbReference type="OMA" id="HEHANNS"/>
<dbReference type="Gene3D" id="3.40.30.10">
    <property type="entry name" value="Glutaredoxin"/>
    <property type="match status" value="1"/>
</dbReference>
<dbReference type="GeneID" id="24269430"/>
<dbReference type="InterPro" id="IPR036249">
    <property type="entry name" value="Thioredoxin-like_sf"/>
</dbReference>
<evidence type="ECO:0000256" key="3">
    <source>
        <dbReference type="SAM" id="SignalP"/>
    </source>
</evidence>
<feature type="chain" id="PRO_5002343479" description="Thioredoxin domain-containing protein" evidence="3">
    <location>
        <begin position="19"/>
        <end position="622"/>
    </location>
</feature>
<feature type="compositionally biased region" description="Basic and acidic residues" evidence="1">
    <location>
        <begin position="229"/>
        <end position="279"/>
    </location>
</feature>
<feature type="compositionally biased region" description="Basic and acidic residues" evidence="1">
    <location>
        <begin position="314"/>
        <end position="323"/>
    </location>
</feature>
<reference evidence="4 5" key="1">
    <citation type="submission" date="2014-03" db="EMBL/GenBank/DDBJ databases">
        <title>The Genome Sequence of Plasmodium fragile nilgiri.</title>
        <authorList>
            <consortium name="The Broad Institute Genomics Platform"/>
            <consortium name="The Broad Institute Genome Sequencing Center for Infectious Disease"/>
            <person name="Neafsey D."/>
            <person name="Duraisingh M."/>
            <person name="Young S.K."/>
            <person name="Zeng Q."/>
            <person name="Gargeya S."/>
            <person name="Abouelleil A."/>
            <person name="Alvarado L."/>
            <person name="Chapman S.B."/>
            <person name="Gainer-Dewar J."/>
            <person name="Goldberg J."/>
            <person name="Griggs A."/>
            <person name="Gujja S."/>
            <person name="Hansen M."/>
            <person name="Howarth C."/>
            <person name="Imamovic A."/>
            <person name="Larimer J."/>
            <person name="Pearson M."/>
            <person name="Poon T.W."/>
            <person name="Priest M."/>
            <person name="Roberts A."/>
            <person name="Saif S."/>
            <person name="Shea T."/>
            <person name="Sykes S."/>
            <person name="Wortman J."/>
            <person name="Nusbaum C."/>
            <person name="Birren B."/>
        </authorList>
    </citation>
    <scope>NUCLEOTIDE SEQUENCE [LARGE SCALE GENOMIC DNA]</scope>
    <source>
        <strain evidence="5">nilgiri</strain>
    </source>
</reference>
<gene>
    <name evidence="4" type="ORF">AK88_04116</name>
</gene>
<evidence type="ECO:0008006" key="6">
    <source>
        <dbReference type="Google" id="ProtNLM"/>
    </source>
</evidence>
<feature type="compositionally biased region" description="Polar residues" evidence="1">
    <location>
        <begin position="425"/>
        <end position="466"/>
    </location>
</feature>
<dbReference type="AlphaFoldDB" id="A0A0D9QHG2"/>
<name>A0A0D9QHG2_PLAFR</name>
<evidence type="ECO:0000256" key="1">
    <source>
        <dbReference type="SAM" id="MobiDB-lite"/>
    </source>
</evidence>
<evidence type="ECO:0000256" key="2">
    <source>
        <dbReference type="SAM" id="Phobius"/>
    </source>
</evidence>
<evidence type="ECO:0000313" key="4">
    <source>
        <dbReference type="EMBL" id="KJP86222.1"/>
    </source>
</evidence>
<organism evidence="4 5">
    <name type="scientific">Plasmodium fragile</name>
    <dbReference type="NCBI Taxonomy" id="5857"/>
    <lineage>
        <taxon>Eukaryota</taxon>
        <taxon>Sar</taxon>
        <taxon>Alveolata</taxon>
        <taxon>Apicomplexa</taxon>
        <taxon>Aconoidasida</taxon>
        <taxon>Haemosporida</taxon>
        <taxon>Plasmodiidae</taxon>
        <taxon>Plasmodium</taxon>
        <taxon>Plasmodium (Plasmodium)</taxon>
    </lineage>
</organism>
<dbReference type="Proteomes" id="UP000054561">
    <property type="component" value="Unassembled WGS sequence"/>
</dbReference>
<dbReference type="RefSeq" id="XP_012337149.1">
    <property type="nucleotide sequence ID" value="XM_012481726.1"/>
</dbReference>